<reference evidence="2 3" key="1">
    <citation type="submission" date="2011-02" db="EMBL/GenBank/DDBJ databases">
        <title>The Genome Sequence of Sphaeroforma arctica JP610.</title>
        <authorList>
            <consortium name="The Broad Institute Genome Sequencing Platform"/>
            <person name="Russ C."/>
            <person name="Cuomo C."/>
            <person name="Young S.K."/>
            <person name="Zeng Q."/>
            <person name="Gargeya S."/>
            <person name="Alvarado L."/>
            <person name="Berlin A."/>
            <person name="Chapman S.B."/>
            <person name="Chen Z."/>
            <person name="Freedman E."/>
            <person name="Gellesch M."/>
            <person name="Goldberg J."/>
            <person name="Griggs A."/>
            <person name="Gujja S."/>
            <person name="Heilman E."/>
            <person name="Heiman D."/>
            <person name="Howarth C."/>
            <person name="Mehta T."/>
            <person name="Neiman D."/>
            <person name="Pearson M."/>
            <person name="Roberts A."/>
            <person name="Saif S."/>
            <person name="Shea T."/>
            <person name="Shenoy N."/>
            <person name="Sisk P."/>
            <person name="Stolte C."/>
            <person name="Sykes S."/>
            <person name="White J."/>
            <person name="Yandava C."/>
            <person name="Burger G."/>
            <person name="Gray M.W."/>
            <person name="Holland P.W.H."/>
            <person name="King N."/>
            <person name="Lang F.B.F."/>
            <person name="Roger A.J."/>
            <person name="Ruiz-Trillo I."/>
            <person name="Haas B."/>
            <person name="Nusbaum C."/>
            <person name="Birren B."/>
        </authorList>
    </citation>
    <scope>NUCLEOTIDE SEQUENCE [LARGE SCALE GENOMIC DNA]</scope>
    <source>
        <strain evidence="2 3">JP610</strain>
    </source>
</reference>
<feature type="compositionally biased region" description="Low complexity" evidence="1">
    <location>
        <begin position="1"/>
        <end position="13"/>
    </location>
</feature>
<evidence type="ECO:0000313" key="3">
    <source>
        <dbReference type="Proteomes" id="UP000054560"/>
    </source>
</evidence>
<evidence type="ECO:0000313" key="2">
    <source>
        <dbReference type="EMBL" id="KNC86444.1"/>
    </source>
</evidence>
<keyword evidence="3" id="KW-1185">Reference proteome</keyword>
<dbReference type="AlphaFoldDB" id="A0A0L0GC10"/>
<dbReference type="RefSeq" id="XP_014160346.1">
    <property type="nucleotide sequence ID" value="XM_014304871.1"/>
</dbReference>
<dbReference type="EMBL" id="KQ241651">
    <property type="protein sequence ID" value="KNC86444.1"/>
    <property type="molecule type" value="Genomic_DNA"/>
</dbReference>
<protein>
    <submittedName>
        <fullName evidence="2">Uncharacterized protein</fullName>
    </submittedName>
</protein>
<feature type="region of interest" description="Disordered" evidence="1">
    <location>
        <begin position="1"/>
        <end position="25"/>
    </location>
</feature>
<dbReference type="GeneID" id="25901904"/>
<organism evidence="2 3">
    <name type="scientific">Sphaeroforma arctica JP610</name>
    <dbReference type="NCBI Taxonomy" id="667725"/>
    <lineage>
        <taxon>Eukaryota</taxon>
        <taxon>Ichthyosporea</taxon>
        <taxon>Ichthyophonida</taxon>
        <taxon>Sphaeroforma</taxon>
    </lineage>
</organism>
<proteinExistence type="predicted"/>
<name>A0A0L0GC10_9EUKA</name>
<evidence type="ECO:0000256" key="1">
    <source>
        <dbReference type="SAM" id="MobiDB-lite"/>
    </source>
</evidence>
<accession>A0A0L0GC10</accession>
<gene>
    <name evidence="2" type="ORF">SARC_01400</name>
</gene>
<sequence length="152" mass="16566">MPEWTQVRTRTQVVGGGGTGPQPHPTYSWQELAGLTVITEETAQSSTAPPSRGPYTPPANHRGGINDLAYVYLNPFRLIVSAGADSSVKDVIISINQDVIISTNQDVIISINQDVIISINQDVIISTNQDVIISINQDVIISIYQDVLLIRR</sequence>
<dbReference type="Proteomes" id="UP000054560">
    <property type="component" value="Unassembled WGS sequence"/>
</dbReference>